<dbReference type="Pfam" id="PF12728">
    <property type="entry name" value="HTH_17"/>
    <property type="match status" value="1"/>
</dbReference>
<dbReference type="InterPro" id="IPR010093">
    <property type="entry name" value="SinI_DNA-bd"/>
</dbReference>
<gene>
    <name evidence="2" type="ORF">ACFO3N_16415</name>
</gene>
<keyword evidence="3" id="KW-1185">Reference proteome</keyword>
<sequence length="189" mass="21805">MSSNIRINKICEFCGNDFIAQTIKTRFCSQKCGSKSYKARKRDMTNDVPEETSEGMRSYDLEVLKKQDFFTVMQCCEIFGISRRTIFRMIARNDLDIVKLGRRTLISKESISSLFVVQKPVAEDDENKTIDFDLDGCYTIAQAQAAYNISQSGLYLIMKKYDIKKITSGKYTYVQKKDLDVYLKGIDHE</sequence>
<evidence type="ECO:0000259" key="1">
    <source>
        <dbReference type="Pfam" id="PF12728"/>
    </source>
</evidence>
<reference evidence="3" key="1">
    <citation type="journal article" date="2019" name="Int. J. Syst. Evol. Microbiol.">
        <title>The Global Catalogue of Microorganisms (GCM) 10K type strain sequencing project: providing services to taxonomists for standard genome sequencing and annotation.</title>
        <authorList>
            <consortium name="The Broad Institute Genomics Platform"/>
            <consortium name="The Broad Institute Genome Sequencing Center for Infectious Disease"/>
            <person name="Wu L."/>
            <person name="Ma J."/>
        </authorList>
    </citation>
    <scope>NUCLEOTIDE SEQUENCE [LARGE SCALE GENOMIC DNA]</scope>
    <source>
        <strain evidence="3">NBRC 103627</strain>
    </source>
</reference>
<proteinExistence type="predicted"/>
<dbReference type="RefSeq" id="WP_379799456.1">
    <property type="nucleotide sequence ID" value="NZ_JBHSFY010000010.1"/>
</dbReference>
<accession>A0ABV8ZHV9</accession>
<dbReference type="NCBIfam" id="TIGR01764">
    <property type="entry name" value="excise"/>
    <property type="match status" value="1"/>
</dbReference>
<evidence type="ECO:0000313" key="3">
    <source>
        <dbReference type="Proteomes" id="UP001596003"/>
    </source>
</evidence>
<dbReference type="EMBL" id="JBHSFY010000010">
    <property type="protein sequence ID" value="MFC4478660.1"/>
    <property type="molecule type" value="Genomic_DNA"/>
</dbReference>
<dbReference type="InterPro" id="IPR041657">
    <property type="entry name" value="HTH_17"/>
</dbReference>
<dbReference type="Proteomes" id="UP001596003">
    <property type="component" value="Unassembled WGS sequence"/>
</dbReference>
<evidence type="ECO:0000313" key="2">
    <source>
        <dbReference type="EMBL" id="MFC4478660.1"/>
    </source>
</evidence>
<protein>
    <submittedName>
        <fullName evidence="2">Helix-turn-helix domain-containing protein</fullName>
    </submittedName>
</protein>
<organism evidence="2 3">
    <name type="scientific">Flavobacterium chungangensis</name>
    <dbReference type="NCBI Taxonomy" id="2708132"/>
    <lineage>
        <taxon>Bacteria</taxon>
        <taxon>Pseudomonadati</taxon>
        <taxon>Bacteroidota</taxon>
        <taxon>Flavobacteriia</taxon>
        <taxon>Flavobacteriales</taxon>
        <taxon>Flavobacteriaceae</taxon>
        <taxon>Flavobacterium</taxon>
    </lineage>
</organism>
<comment type="caution">
    <text evidence="2">The sequence shown here is derived from an EMBL/GenBank/DDBJ whole genome shotgun (WGS) entry which is preliminary data.</text>
</comment>
<feature type="domain" description="Helix-turn-helix" evidence="1">
    <location>
        <begin position="70"/>
        <end position="111"/>
    </location>
</feature>
<name>A0ABV8ZHV9_9FLAO</name>